<proteinExistence type="inferred from homology"/>
<dbReference type="KEGG" id="spaa:SPAPADRAFT_137802"/>
<dbReference type="PANTHER" id="PTHR12459">
    <property type="entry name" value="TRANSMEMBRANE PROTEIN 135-RELATED"/>
    <property type="match status" value="1"/>
</dbReference>
<dbReference type="EMBL" id="GL996501">
    <property type="protein sequence ID" value="EGW33371.1"/>
    <property type="molecule type" value="Genomic_DNA"/>
</dbReference>
<evidence type="ECO:0000256" key="5">
    <source>
        <dbReference type="ARBA" id="ARBA00023136"/>
    </source>
</evidence>
<keyword evidence="5 6" id="KW-0472">Membrane</keyword>
<name>G3AM18_SPAPN</name>
<keyword evidence="4 6" id="KW-1133">Transmembrane helix</keyword>
<dbReference type="PANTHER" id="PTHR12459:SF15">
    <property type="entry name" value="TRANSMEMBRANE PROTEIN 135"/>
    <property type="match status" value="1"/>
</dbReference>
<evidence type="ECO:0000256" key="2">
    <source>
        <dbReference type="ARBA" id="ARBA00008924"/>
    </source>
</evidence>
<dbReference type="AlphaFoldDB" id="G3AM18"/>
<feature type="transmembrane region" description="Helical" evidence="6">
    <location>
        <begin position="54"/>
        <end position="72"/>
    </location>
</feature>
<dbReference type="GO" id="GO:0012505">
    <property type="term" value="C:endomembrane system"/>
    <property type="evidence" value="ECO:0007669"/>
    <property type="project" value="UniProtKB-SubCell"/>
</dbReference>
<evidence type="ECO:0000256" key="4">
    <source>
        <dbReference type="ARBA" id="ARBA00022989"/>
    </source>
</evidence>
<dbReference type="InterPro" id="IPR031926">
    <property type="entry name" value="TMEM135_N"/>
</dbReference>
<dbReference type="Pfam" id="PF15982">
    <property type="entry name" value="TMEM135_C_rich"/>
    <property type="match status" value="1"/>
</dbReference>
<accession>G3AM18</accession>
<evidence type="ECO:0000313" key="9">
    <source>
        <dbReference type="Proteomes" id="UP000000709"/>
    </source>
</evidence>
<evidence type="ECO:0000256" key="3">
    <source>
        <dbReference type="ARBA" id="ARBA00022692"/>
    </source>
</evidence>
<evidence type="ECO:0000313" key="8">
    <source>
        <dbReference type="EMBL" id="EGW33371.1"/>
    </source>
</evidence>
<evidence type="ECO:0000256" key="6">
    <source>
        <dbReference type="SAM" id="Phobius"/>
    </source>
</evidence>
<reference evidence="8 9" key="1">
    <citation type="journal article" date="2011" name="Proc. Natl. Acad. Sci. U.S.A.">
        <title>Comparative genomics of xylose-fermenting fungi for enhanced biofuel production.</title>
        <authorList>
            <person name="Wohlbach D.J."/>
            <person name="Kuo A."/>
            <person name="Sato T.K."/>
            <person name="Potts K.M."/>
            <person name="Salamov A.A."/>
            <person name="LaButti K.M."/>
            <person name="Sun H."/>
            <person name="Clum A."/>
            <person name="Pangilinan J.L."/>
            <person name="Lindquist E.A."/>
            <person name="Lucas S."/>
            <person name="Lapidus A."/>
            <person name="Jin M."/>
            <person name="Gunawan C."/>
            <person name="Balan V."/>
            <person name="Dale B.E."/>
            <person name="Jeffries T.W."/>
            <person name="Zinkel R."/>
            <person name="Barry K.W."/>
            <person name="Grigoriev I.V."/>
            <person name="Gasch A.P."/>
        </authorList>
    </citation>
    <scope>NUCLEOTIDE SEQUENCE [LARGE SCALE GENOMIC DNA]</scope>
    <source>
        <strain evidence="9">NRRL Y-27907 / 11-Y1</strain>
    </source>
</reference>
<dbReference type="HOGENOM" id="CLU_012946_0_0_1"/>
<dbReference type="Proteomes" id="UP000000709">
    <property type="component" value="Unassembled WGS sequence"/>
</dbReference>
<dbReference type="RefSeq" id="XP_007374886.1">
    <property type="nucleotide sequence ID" value="XM_007374824.1"/>
</dbReference>
<gene>
    <name evidence="8" type="ORF">SPAPADRAFT_137802</name>
</gene>
<sequence>MKISTLKGATSLYRNAANLPNEDIIQITNLTSKLLRTITAIVIRYIRLSIKNIFFSRSTLASFAFAYLFDVVPRLTNRIFYLVTHFEFREIPKEVTRILIAPFDATHFPVFVARLIATLNTFAPLCKQFISNFVEQDDSEVGFAGIFMAGFLSAMLNFPRFQKEKLKHDRYYTLDWTLILLTRMIETLVVTGTHSSKRFNIWKPIAEHGDVWLFIIANYIVMDTWVFKPWKLTPEYRQWISKASNLDEDITEGLRYIQQDKIDYSTGKQQVDSTNEHFMKLCVKYKRDIELGDISKQPKLPCTIFHQFRTDSCLMNSLVQFKYEFKFAFRIYTFLNLFAYVFIRRFRGSIKRLVWNSIRSSMFLGTASLIRWWTFCFIRNYHPPIQSQRFWDLAAIKLSNLLSGLSILVESHHRRKELSMFVIPKALGTFVDPTVNDFNIKIEIVAFSLSFATLIAFARTNPSRLRGLVGRALSYAIKN</sequence>
<dbReference type="eggNOG" id="KOG1398">
    <property type="taxonomic scope" value="Eukaryota"/>
</dbReference>
<evidence type="ECO:0000259" key="7">
    <source>
        <dbReference type="Pfam" id="PF15982"/>
    </source>
</evidence>
<keyword evidence="3 6" id="KW-0812">Transmembrane</keyword>
<dbReference type="OrthoDB" id="4021778at2759"/>
<keyword evidence="9" id="KW-1185">Reference proteome</keyword>
<protein>
    <recommendedName>
        <fullName evidence="7">Transmembrane protein 135 N-terminal domain-containing protein</fullName>
    </recommendedName>
</protein>
<dbReference type="OMA" id="CLIRTRI"/>
<evidence type="ECO:0000256" key="1">
    <source>
        <dbReference type="ARBA" id="ARBA00004127"/>
    </source>
</evidence>
<comment type="similarity">
    <text evidence="2">Belongs to the TMEM135 family.</text>
</comment>
<organism evidence="9">
    <name type="scientific">Spathaspora passalidarum (strain NRRL Y-27907 / 11-Y1)</name>
    <dbReference type="NCBI Taxonomy" id="619300"/>
    <lineage>
        <taxon>Eukaryota</taxon>
        <taxon>Fungi</taxon>
        <taxon>Dikarya</taxon>
        <taxon>Ascomycota</taxon>
        <taxon>Saccharomycotina</taxon>
        <taxon>Pichiomycetes</taxon>
        <taxon>Debaryomycetaceae</taxon>
        <taxon>Spathaspora</taxon>
    </lineage>
</organism>
<dbReference type="InParanoid" id="G3AM18"/>
<comment type="subcellular location">
    <subcellularLocation>
        <location evidence="1">Endomembrane system</location>
        <topology evidence="1">Multi-pass membrane protein</topology>
    </subcellularLocation>
</comment>
<feature type="domain" description="Transmembrane protein 135 N-terminal" evidence="7">
    <location>
        <begin position="310"/>
        <end position="427"/>
    </location>
</feature>
<dbReference type="GeneID" id="18870075"/>
<dbReference type="InterPro" id="IPR026749">
    <property type="entry name" value="Tmem135"/>
</dbReference>